<sequence length="136" mass="14762">MAKHTIESPVKDFNGTVVGVQFTDGKASTDNEGAIAYFERQGYTVAGEVLDEVERDYPLGDPSDKWTIKQLTAYATERQIDLGKAKSKDEVWNAIKPGGTPYKGVTEPDGTAIVAIQGDLNDESTKLQADLPDNVK</sequence>
<dbReference type="Proteomes" id="UP000198867">
    <property type="component" value="Unassembled WGS sequence"/>
</dbReference>
<accession>A0A1I5AUS2</accession>
<proteinExistence type="predicted"/>
<dbReference type="EMBL" id="FOVM01000004">
    <property type="protein sequence ID" value="SFN66276.1"/>
    <property type="molecule type" value="Genomic_DNA"/>
</dbReference>
<dbReference type="STRING" id="995034.SAMN05216219_1557"/>
<dbReference type="RefSeq" id="WP_090710296.1">
    <property type="nucleotide sequence ID" value="NZ_FOVM01000004.1"/>
</dbReference>
<organism evidence="1 2">
    <name type="scientific">Mycetocola miduiensis</name>
    <dbReference type="NCBI Taxonomy" id="995034"/>
    <lineage>
        <taxon>Bacteria</taxon>
        <taxon>Bacillati</taxon>
        <taxon>Actinomycetota</taxon>
        <taxon>Actinomycetes</taxon>
        <taxon>Micrococcales</taxon>
        <taxon>Microbacteriaceae</taxon>
        <taxon>Mycetocola</taxon>
    </lineage>
</organism>
<dbReference type="AlphaFoldDB" id="A0A1I5AUS2"/>
<evidence type="ECO:0000313" key="1">
    <source>
        <dbReference type="EMBL" id="SFN66276.1"/>
    </source>
</evidence>
<name>A0A1I5AUS2_9MICO</name>
<keyword evidence="2" id="KW-1185">Reference proteome</keyword>
<evidence type="ECO:0000313" key="2">
    <source>
        <dbReference type="Proteomes" id="UP000198867"/>
    </source>
</evidence>
<dbReference type="OrthoDB" id="5125755at2"/>
<gene>
    <name evidence="1" type="ORF">SAMN05216219_1557</name>
</gene>
<reference evidence="2" key="1">
    <citation type="submission" date="2016-10" db="EMBL/GenBank/DDBJ databases">
        <authorList>
            <person name="Varghese N."/>
            <person name="Submissions S."/>
        </authorList>
    </citation>
    <scope>NUCLEOTIDE SEQUENCE [LARGE SCALE GENOMIC DNA]</scope>
    <source>
        <strain evidence="2">CGMCC 1.11101</strain>
    </source>
</reference>
<protein>
    <submittedName>
        <fullName evidence="1">Uncharacterized protein</fullName>
    </submittedName>
</protein>